<gene>
    <name evidence="1" type="ORF">LshimejAT787_1402720</name>
</gene>
<keyword evidence="2" id="KW-1185">Reference proteome</keyword>
<organism evidence="1 2">
    <name type="scientific">Lyophyllum shimeji</name>
    <name type="common">Hon-shimeji</name>
    <name type="synonym">Tricholoma shimeji</name>
    <dbReference type="NCBI Taxonomy" id="47721"/>
    <lineage>
        <taxon>Eukaryota</taxon>
        <taxon>Fungi</taxon>
        <taxon>Dikarya</taxon>
        <taxon>Basidiomycota</taxon>
        <taxon>Agaricomycotina</taxon>
        <taxon>Agaricomycetes</taxon>
        <taxon>Agaricomycetidae</taxon>
        <taxon>Agaricales</taxon>
        <taxon>Tricholomatineae</taxon>
        <taxon>Lyophyllaceae</taxon>
        <taxon>Lyophyllum</taxon>
    </lineage>
</organism>
<proteinExistence type="predicted"/>
<dbReference type="AlphaFoldDB" id="A0A9P3PXD5"/>
<reference evidence="1" key="1">
    <citation type="submission" date="2022-07" db="EMBL/GenBank/DDBJ databases">
        <title>The genome of Lyophyllum shimeji provides insight into the initial evolution of ectomycorrhizal fungal genome.</title>
        <authorList>
            <person name="Kobayashi Y."/>
            <person name="Shibata T."/>
            <person name="Hirakawa H."/>
            <person name="Shigenobu S."/>
            <person name="Nishiyama T."/>
            <person name="Yamada A."/>
            <person name="Hasebe M."/>
            <person name="Kawaguchi M."/>
        </authorList>
    </citation>
    <scope>NUCLEOTIDE SEQUENCE</scope>
    <source>
        <strain evidence="1">AT787</strain>
    </source>
</reference>
<accession>A0A9P3PXD5</accession>
<evidence type="ECO:0000313" key="2">
    <source>
        <dbReference type="Proteomes" id="UP001063166"/>
    </source>
</evidence>
<dbReference type="Proteomes" id="UP001063166">
    <property type="component" value="Unassembled WGS sequence"/>
</dbReference>
<sequence length="141" mass="16723">MYCCRKAMKHLGIHSWQFDPLCLLADDQEMDEERIDHLKECLEARHKAGDTLTKLTITRCDGLRNEMIEDLKKIVQNVDWDGSTRWREDDCAFPHVPRRAECSLIVYHCTYRYTGYRTVHLQQLPKPYLRRGLRFHVNASS</sequence>
<comment type="caution">
    <text evidence="1">The sequence shown here is derived from an EMBL/GenBank/DDBJ whole genome shotgun (WGS) entry which is preliminary data.</text>
</comment>
<evidence type="ECO:0000313" key="1">
    <source>
        <dbReference type="EMBL" id="GLB43760.1"/>
    </source>
</evidence>
<protein>
    <submittedName>
        <fullName evidence="1">Uncharacterized protein</fullName>
    </submittedName>
</protein>
<dbReference type="EMBL" id="BRPK01000014">
    <property type="protein sequence ID" value="GLB43760.1"/>
    <property type="molecule type" value="Genomic_DNA"/>
</dbReference>
<name>A0A9P3PXD5_LYOSH</name>